<organism evidence="2 3">
    <name type="scientific">Microbulbifer okhotskensis</name>
    <dbReference type="NCBI Taxonomy" id="2926617"/>
    <lineage>
        <taxon>Bacteria</taxon>
        <taxon>Pseudomonadati</taxon>
        <taxon>Pseudomonadota</taxon>
        <taxon>Gammaproteobacteria</taxon>
        <taxon>Cellvibrionales</taxon>
        <taxon>Microbulbiferaceae</taxon>
        <taxon>Microbulbifer</taxon>
    </lineage>
</organism>
<gene>
    <name evidence="2" type="ORF">MO867_12655</name>
</gene>
<dbReference type="RefSeq" id="WP_252468100.1">
    <property type="nucleotide sequence ID" value="NZ_JALBWM010000053.1"/>
</dbReference>
<name>A0A9X2ESY4_9GAMM</name>
<dbReference type="EMBL" id="JALBWM010000053">
    <property type="protein sequence ID" value="MCO1335183.1"/>
    <property type="molecule type" value="Genomic_DNA"/>
</dbReference>
<keyword evidence="1" id="KW-1133">Transmembrane helix</keyword>
<comment type="caution">
    <text evidence="2">The sequence shown here is derived from an EMBL/GenBank/DDBJ whole genome shotgun (WGS) entry which is preliminary data.</text>
</comment>
<sequence length="87" mass="10010">MTQQTEHWHLSKSISITQIASIILLAAGLFTWGSDVEKRVGENAQAIKHESAMRALEQKHIAEFKDDIRTRLQRIDSKLERLIERGE</sequence>
<reference evidence="2" key="1">
    <citation type="journal article" date="2022" name="Arch. Microbiol.">
        <title>Microbulbifer okhotskensis sp. nov., isolated from a deep bottom sediment of the Okhotsk Sea.</title>
        <authorList>
            <person name="Romanenko L."/>
            <person name="Kurilenko V."/>
            <person name="Otstavnykh N."/>
            <person name="Velansky P."/>
            <person name="Isaeva M."/>
            <person name="Mikhailov V."/>
        </authorList>
    </citation>
    <scope>NUCLEOTIDE SEQUENCE</scope>
    <source>
        <strain evidence="2">OS29</strain>
    </source>
</reference>
<evidence type="ECO:0000313" key="2">
    <source>
        <dbReference type="EMBL" id="MCO1335183.1"/>
    </source>
</evidence>
<evidence type="ECO:0000313" key="3">
    <source>
        <dbReference type="Proteomes" id="UP001139028"/>
    </source>
</evidence>
<dbReference type="Proteomes" id="UP001139028">
    <property type="component" value="Unassembled WGS sequence"/>
</dbReference>
<keyword evidence="3" id="KW-1185">Reference proteome</keyword>
<keyword evidence="1" id="KW-0472">Membrane</keyword>
<evidence type="ECO:0000256" key="1">
    <source>
        <dbReference type="SAM" id="Phobius"/>
    </source>
</evidence>
<accession>A0A9X2ESY4</accession>
<feature type="transmembrane region" description="Helical" evidence="1">
    <location>
        <begin position="14"/>
        <end position="32"/>
    </location>
</feature>
<keyword evidence="1" id="KW-0812">Transmembrane</keyword>
<proteinExistence type="predicted"/>
<protein>
    <submittedName>
        <fullName evidence="2">Uncharacterized protein</fullName>
    </submittedName>
</protein>
<dbReference type="AlphaFoldDB" id="A0A9X2ESY4"/>